<dbReference type="Gramene" id="PUZ76024">
    <property type="protein sequence ID" value="PUZ76024"/>
    <property type="gene ID" value="GQ55_1G258100"/>
</dbReference>
<gene>
    <name evidence="2" type="ORF">GQ55_1G258100</name>
</gene>
<dbReference type="AlphaFoldDB" id="A0A2T7F7H7"/>
<keyword evidence="3" id="KW-1185">Reference proteome</keyword>
<evidence type="ECO:0000256" key="1">
    <source>
        <dbReference type="SAM" id="MobiDB-lite"/>
    </source>
</evidence>
<proteinExistence type="predicted"/>
<accession>A0A2T7F7H7</accession>
<dbReference type="EMBL" id="CM009749">
    <property type="protein sequence ID" value="PUZ76024.1"/>
    <property type="molecule type" value="Genomic_DNA"/>
</dbReference>
<dbReference type="Proteomes" id="UP000244336">
    <property type="component" value="Chromosome 1"/>
</dbReference>
<name>A0A2T7F7H7_9POAL</name>
<protein>
    <submittedName>
        <fullName evidence="2">Uncharacterized protein</fullName>
    </submittedName>
</protein>
<evidence type="ECO:0000313" key="2">
    <source>
        <dbReference type="EMBL" id="PUZ76024.1"/>
    </source>
</evidence>
<sequence>MAPTGKGRERRRPGPAVPSPQAFDGRRLACGRGTLPAAGSEPHASAALPSDARPLLVCWLPASGGSEL</sequence>
<feature type="region of interest" description="Disordered" evidence="1">
    <location>
        <begin position="1"/>
        <end position="48"/>
    </location>
</feature>
<organism evidence="2 3">
    <name type="scientific">Panicum hallii var. hallii</name>
    <dbReference type="NCBI Taxonomy" id="1504633"/>
    <lineage>
        <taxon>Eukaryota</taxon>
        <taxon>Viridiplantae</taxon>
        <taxon>Streptophyta</taxon>
        <taxon>Embryophyta</taxon>
        <taxon>Tracheophyta</taxon>
        <taxon>Spermatophyta</taxon>
        <taxon>Magnoliopsida</taxon>
        <taxon>Liliopsida</taxon>
        <taxon>Poales</taxon>
        <taxon>Poaceae</taxon>
        <taxon>PACMAD clade</taxon>
        <taxon>Panicoideae</taxon>
        <taxon>Panicodae</taxon>
        <taxon>Paniceae</taxon>
        <taxon>Panicinae</taxon>
        <taxon>Panicum</taxon>
        <taxon>Panicum sect. Panicum</taxon>
    </lineage>
</organism>
<reference evidence="2 3" key="1">
    <citation type="submission" date="2018-04" db="EMBL/GenBank/DDBJ databases">
        <title>WGS assembly of Panicum hallii var. hallii HAL2.</title>
        <authorList>
            <person name="Lovell J."/>
            <person name="Jenkins J."/>
            <person name="Lowry D."/>
            <person name="Mamidi S."/>
            <person name="Sreedasyam A."/>
            <person name="Weng X."/>
            <person name="Barry K."/>
            <person name="Bonette J."/>
            <person name="Campitelli B."/>
            <person name="Daum C."/>
            <person name="Gordon S."/>
            <person name="Gould B."/>
            <person name="Lipzen A."/>
            <person name="MacQueen A."/>
            <person name="Palacio-Mejia J."/>
            <person name="Plott C."/>
            <person name="Shakirov E."/>
            <person name="Shu S."/>
            <person name="Yoshinaga Y."/>
            <person name="Zane M."/>
            <person name="Rokhsar D."/>
            <person name="Grimwood J."/>
            <person name="Schmutz J."/>
            <person name="Juenger T."/>
        </authorList>
    </citation>
    <scope>NUCLEOTIDE SEQUENCE [LARGE SCALE GENOMIC DNA]</scope>
    <source>
        <strain evidence="3">cv. HAL2</strain>
    </source>
</reference>
<evidence type="ECO:0000313" key="3">
    <source>
        <dbReference type="Proteomes" id="UP000244336"/>
    </source>
</evidence>